<organism evidence="3 4">
    <name type="scientific">[Eubacterium] siraeum</name>
    <dbReference type="NCBI Taxonomy" id="39492"/>
    <lineage>
        <taxon>Bacteria</taxon>
        <taxon>Bacillati</taxon>
        <taxon>Bacillota</taxon>
        <taxon>Clostridia</taxon>
        <taxon>Eubacteriales</taxon>
        <taxon>Oscillospiraceae</taxon>
        <taxon>Oscillospiraceae incertae sedis</taxon>
    </lineage>
</organism>
<dbReference type="Gene3D" id="3.20.20.450">
    <property type="entry name" value="EAL domain"/>
    <property type="match status" value="1"/>
</dbReference>
<dbReference type="GO" id="GO:0071111">
    <property type="term" value="F:cyclic-guanylate-specific phosphodiesterase activity"/>
    <property type="evidence" value="ECO:0007669"/>
    <property type="project" value="InterPro"/>
</dbReference>
<accession>A0A174ZX00</accession>
<dbReference type="InterPro" id="IPR035919">
    <property type="entry name" value="EAL_sf"/>
</dbReference>
<dbReference type="SUPFAM" id="SSF55073">
    <property type="entry name" value="Nucleotide cyclase"/>
    <property type="match status" value="1"/>
</dbReference>
<dbReference type="InterPro" id="IPR029016">
    <property type="entry name" value="GAF-like_dom_sf"/>
</dbReference>
<evidence type="ECO:0000259" key="2">
    <source>
        <dbReference type="PROSITE" id="PS50887"/>
    </source>
</evidence>
<name>A0A174ZX00_9FIRM</name>
<dbReference type="SUPFAM" id="SSF55781">
    <property type="entry name" value="GAF domain-like"/>
    <property type="match status" value="1"/>
</dbReference>
<evidence type="ECO:0000313" key="3">
    <source>
        <dbReference type="EMBL" id="CUQ89008.1"/>
    </source>
</evidence>
<evidence type="ECO:0000259" key="1">
    <source>
        <dbReference type="PROSITE" id="PS50883"/>
    </source>
</evidence>
<feature type="domain" description="GGDEF" evidence="2">
    <location>
        <begin position="451"/>
        <end position="583"/>
    </location>
</feature>
<dbReference type="PROSITE" id="PS50887">
    <property type="entry name" value="GGDEF"/>
    <property type="match status" value="1"/>
</dbReference>
<dbReference type="InterPro" id="IPR050706">
    <property type="entry name" value="Cyclic-di-GMP_PDE-like"/>
</dbReference>
<dbReference type="PANTHER" id="PTHR33121:SF70">
    <property type="entry name" value="SIGNALING PROTEIN YKOW"/>
    <property type="match status" value="1"/>
</dbReference>
<dbReference type="InterPro" id="IPR035965">
    <property type="entry name" value="PAS-like_dom_sf"/>
</dbReference>
<dbReference type="SMART" id="SM00267">
    <property type="entry name" value="GGDEF"/>
    <property type="match status" value="1"/>
</dbReference>
<dbReference type="CDD" id="cd01948">
    <property type="entry name" value="EAL"/>
    <property type="match status" value="1"/>
</dbReference>
<evidence type="ECO:0000313" key="4">
    <source>
        <dbReference type="Proteomes" id="UP000095662"/>
    </source>
</evidence>
<dbReference type="InterPro" id="IPR001633">
    <property type="entry name" value="EAL_dom"/>
</dbReference>
<dbReference type="CDD" id="cd01949">
    <property type="entry name" value="GGDEF"/>
    <property type="match status" value="1"/>
</dbReference>
<dbReference type="Gene3D" id="3.30.450.20">
    <property type="entry name" value="PAS domain"/>
    <property type="match status" value="1"/>
</dbReference>
<protein>
    <submittedName>
        <fullName evidence="3">Bacteriophytochrome cph2</fullName>
    </submittedName>
</protein>
<sequence length="851" mass="97325">MQLNTNGQKFINIIIGFSRDFPFTVNPGEHSEKTYPSLLELINPDDIPPITEMFTDVSQDEEKRFEAHCRFMVNDEYHWFFLSCKAVYAEYGRPVRFEGTMCDVSTYLETAGDDLVYNEFRKKHNIKLSELKKGAPRLADVLDVDYLTSIQRPFAVPQLYSAIFDEKGKLICAPKTQHKSLSPNDFAYQKKKNIRINHLISGTWILGAKTQELLDDNIQLWETLVQTVSRMANAFVVVLSEMDNSQNANKLLGQNVEEQILLNNIYAIIMQSKSADIALNSVTELIGDYFHLDRITIIDRDDFTQELCWCKDYKYRHLPLEIDGDTALDCASIRDDLSLTSSAFSDTDTNDLTKFGIKSYAIFKLINSGAFDSLIMFQTIEKEHNWTQRERKQLRNISQIISSLMMRKETQDKLEQSQKLMRQLAFYDAIYNIPNRARLNKDLDKIIKRNTKGSLIAFKVTNTRTLSAVYGHTYSDMLLRSIAQYLKDLPVKDIGVYYFTNAIFMLNLPDCTDNEAKNLVEMLIHRFSKPWKFGEDEHSIHCSLGIAFYPENGEDAEELCKAASTAMYRAREFKQNSYAFYSGSLERTRMFAASLEQHIRECINDGMRGFSLRFQPSFSAVDGSIIGCESFVRWHDDQYGNIPNSTLFPMAENLGLSHVIDGWVMERSCEFCKEIQDAGFENFTVSVNLTAGEPQSAEIVTQVRHALEESALPPSSLILEIPVKANIFYSDSTHILHDLRTLGVNIAIDKYGTGNISLKILKNSYVNLVNLPAKLFMNHEDEFDTELVSSVIHLAKCRELTVCVKGIEDKEQLDTVQKFDIDRIQGYYCSRPLSLTEAKTVFTESIRIKGC</sequence>
<dbReference type="Pfam" id="PF00563">
    <property type="entry name" value="EAL"/>
    <property type="match status" value="1"/>
</dbReference>
<dbReference type="InterPro" id="IPR029787">
    <property type="entry name" value="Nucleotide_cyclase"/>
</dbReference>
<dbReference type="InterPro" id="IPR013655">
    <property type="entry name" value="PAS_fold_3"/>
</dbReference>
<dbReference type="NCBIfam" id="TIGR00254">
    <property type="entry name" value="GGDEF"/>
    <property type="match status" value="1"/>
</dbReference>
<dbReference type="Pfam" id="PF00990">
    <property type="entry name" value="GGDEF"/>
    <property type="match status" value="1"/>
</dbReference>
<proteinExistence type="predicted"/>
<dbReference type="SUPFAM" id="SSF141868">
    <property type="entry name" value="EAL domain-like"/>
    <property type="match status" value="1"/>
</dbReference>
<gene>
    <name evidence="3" type="primary">cph2_2</name>
    <name evidence="3" type="ORF">ERS852540_01840</name>
</gene>
<dbReference type="AlphaFoldDB" id="A0A174ZX00"/>
<feature type="domain" description="EAL" evidence="1">
    <location>
        <begin position="592"/>
        <end position="846"/>
    </location>
</feature>
<dbReference type="Proteomes" id="UP000095662">
    <property type="component" value="Unassembled WGS sequence"/>
</dbReference>
<dbReference type="PROSITE" id="PS50883">
    <property type="entry name" value="EAL"/>
    <property type="match status" value="1"/>
</dbReference>
<dbReference type="Gene3D" id="3.30.70.270">
    <property type="match status" value="1"/>
</dbReference>
<dbReference type="SMART" id="SM00052">
    <property type="entry name" value="EAL"/>
    <property type="match status" value="1"/>
</dbReference>
<dbReference type="InterPro" id="IPR000160">
    <property type="entry name" value="GGDEF_dom"/>
</dbReference>
<dbReference type="Pfam" id="PF08447">
    <property type="entry name" value="PAS_3"/>
    <property type="match status" value="1"/>
</dbReference>
<dbReference type="OrthoDB" id="9762141at2"/>
<dbReference type="InterPro" id="IPR043128">
    <property type="entry name" value="Rev_trsase/Diguanyl_cyclase"/>
</dbReference>
<reference evidence="3 4" key="1">
    <citation type="submission" date="2015-09" db="EMBL/GenBank/DDBJ databases">
        <authorList>
            <consortium name="Pathogen Informatics"/>
        </authorList>
    </citation>
    <scope>NUCLEOTIDE SEQUENCE [LARGE SCALE GENOMIC DNA]</scope>
    <source>
        <strain evidence="3 4">2789STDY5834928</strain>
    </source>
</reference>
<dbReference type="STRING" id="39492.ERS852540_01840"/>
<dbReference type="Gene3D" id="3.30.450.40">
    <property type="match status" value="1"/>
</dbReference>
<dbReference type="EMBL" id="CZBY01000015">
    <property type="protein sequence ID" value="CUQ89008.1"/>
    <property type="molecule type" value="Genomic_DNA"/>
</dbReference>
<dbReference type="PANTHER" id="PTHR33121">
    <property type="entry name" value="CYCLIC DI-GMP PHOSPHODIESTERASE PDEF"/>
    <property type="match status" value="1"/>
</dbReference>
<dbReference type="SUPFAM" id="SSF55785">
    <property type="entry name" value="PYP-like sensor domain (PAS domain)"/>
    <property type="match status" value="1"/>
</dbReference>